<dbReference type="Gene3D" id="1.25.40.20">
    <property type="entry name" value="Ankyrin repeat-containing domain"/>
    <property type="match status" value="3"/>
</dbReference>
<dbReference type="SMART" id="SM00248">
    <property type="entry name" value="ANK"/>
    <property type="match status" value="4"/>
</dbReference>
<feature type="repeat" description="ANK" evidence="3">
    <location>
        <begin position="104"/>
        <end position="138"/>
    </location>
</feature>
<dbReference type="Pfam" id="PF12796">
    <property type="entry name" value="Ank_2"/>
    <property type="match status" value="1"/>
</dbReference>
<dbReference type="AlphaFoldDB" id="A0A1B6L8R9"/>
<dbReference type="EMBL" id="GEBQ01019868">
    <property type="protein sequence ID" value="JAT20109.1"/>
    <property type="molecule type" value="Transcribed_RNA"/>
</dbReference>
<accession>A0A1B6L8R9</accession>
<dbReference type="PROSITE" id="PS50088">
    <property type="entry name" value="ANK_REPEAT"/>
    <property type="match status" value="4"/>
</dbReference>
<organism evidence="4">
    <name type="scientific">Graphocephala atropunctata</name>
    <dbReference type="NCBI Taxonomy" id="36148"/>
    <lineage>
        <taxon>Eukaryota</taxon>
        <taxon>Metazoa</taxon>
        <taxon>Ecdysozoa</taxon>
        <taxon>Arthropoda</taxon>
        <taxon>Hexapoda</taxon>
        <taxon>Insecta</taxon>
        <taxon>Pterygota</taxon>
        <taxon>Neoptera</taxon>
        <taxon>Paraneoptera</taxon>
        <taxon>Hemiptera</taxon>
        <taxon>Auchenorrhyncha</taxon>
        <taxon>Membracoidea</taxon>
        <taxon>Cicadellidae</taxon>
        <taxon>Cicadellinae</taxon>
        <taxon>Cicadellini</taxon>
        <taxon>Graphocephala</taxon>
    </lineage>
</organism>
<feature type="repeat" description="ANK" evidence="3">
    <location>
        <begin position="36"/>
        <end position="70"/>
    </location>
</feature>
<dbReference type="InterPro" id="IPR050745">
    <property type="entry name" value="Multifunctional_regulatory"/>
</dbReference>
<feature type="repeat" description="ANK" evidence="3">
    <location>
        <begin position="3"/>
        <end position="35"/>
    </location>
</feature>
<dbReference type="Pfam" id="PF13637">
    <property type="entry name" value="Ank_4"/>
    <property type="match status" value="1"/>
</dbReference>
<feature type="repeat" description="ANK" evidence="3">
    <location>
        <begin position="71"/>
        <end position="103"/>
    </location>
</feature>
<dbReference type="PANTHER" id="PTHR24189">
    <property type="entry name" value="MYOTROPHIN"/>
    <property type="match status" value="1"/>
</dbReference>
<feature type="non-terminal residue" evidence="4">
    <location>
        <position position="1"/>
    </location>
</feature>
<feature type="non-terminal residue" evidence="4">
    <location>
        <position position="144"/>
    </location>
</feature>
<evidence type="ECO:0000256" key="3">
    <source>
        <dbReference type="PROSITE-ProRule" id="PRU00023"/>
    </source>
</evidence>
<dbReference type="SUPFAM" id="SSF48403">
    <property type="entry name" value="Ankyrin repeat"/>
    <property type="match status" value="1"/>
</dbReference>
<dbReference type="InterPro" id="IPR002110">
    <property type="entry name" value="Ankyrin_rpt"/>
</dbReference>
<evidence type="ECO:0000313" key="4">
    <source>
        <dbReference type="EMBL" id="JAT20109.1"/>
    </source>
</evidence>
<dbReference type="PANTHER" id="PTHR24189:SF72">
    <property type="entry name" value="ANKYRIN REPEAT-CONTAINING DOMAIN-CONTAINING PROTEIN"/>
    <property type="match status" value="1"/>
</dbReference>
<evidence type="ECO:0000256" key="1">
    <source>
        <dbReference type="ARBA" id="ARBA00022737"/>
    </source>
</evidence>
<protein>
    <submittedName>
        <fullName evidence="4">Uncharacterized protein</fullName>
    </submittedName>
</protein>
<sequence>NIIGETALHVAVHWQKKYFVKMLLRNGADVSIQNNNGYTPLHYACATNEIPYNVVEQLIAVGGNINCRNIIGETALHVAVHWQKKYFVKMLLRNGADVSIQNNNGYTPLHYACATNEIPYNVVEQLIAVGGNINCRNIIGETAL</sequence>
<reference evidence="4" key="1">
    <citation type="submission" date="2015-11" db="EMBL/GenBank/DDBJ databases">
        <title>De novo transcriptome assembly of four potential Pierce s Disease insect vectors from Arizona vineyards.</title>
        <authorList>
            <person name="Tassone E.E."/>
        </authorList>
    </citation>
    <scope>NUCLEOTIDE SEQUENCE</scope>
</reference>
<keyword evidence="2 3" id="KW-0040">ANK repeat</keyword>
<name>A0A1B6L8R9_9HEMI</name>
<keyword evidence="1" id="KW-0677">Repeat</keyword>
<dbReference type="PRINTS" id="PR01415">
    <property type="entry name" value="ANKYRIN"/>
</dbReference>
<evidence type="ECO:0000256" key="2">
    <source>
        <dbReference type="ARBA" id="ARBA00023043"/>
    </source>
</evidence>
<proteinExistence type="predicted"/>
<gene>
    <name evidence="4" type="ORF">g.53375</name>
</gene>
<dbReference type="InterPro" id="IPR036770">
    <property type="entry name" value="Ankyrin_rpt-contain_sf"/>
</dbReference>
<dbReference type="PROSITE" id="PS50297">
    <property type="entry name" value="ANK_REP_REGION"/>
    <property type="match status" value="4"/>
</dbReference>